<dbReference type="CDD" id="cd05930">
    <property type="entry name" value="A_NRPS"/>
    <property type="match status" value="1"/>
</dbReference>
<evidence type="ECO:0000256" key="2">
    <source>
        <dbReference type="ARBA" id="ARBA00022450"/>
    </source>
</evidence>
<dbReference type="SUPFAM" id="SSF56801">
    <property type="entry name" value="Acetyl-CoA synthetase-like"/>
    <property type="match status" value="2"/>
</dbReference>
<evidence type="ECO:0000256" key="3">
    <source>
        <dbReference type="ARBA" id="ARBA00022553"/>
    </source>
</evidence>
<evidence type="ECO:0000256" key="1">
    <source>
        <dbReference type="ARBA" id="ARBA00001957"/>
    </source>
</evidence>
<feature type="domain" description="Carrier" evidence="5">
    <location>
        <begin position="1391"/>
        <end position="1466"/>
    </location>
</feature>
<dbReference type="RefSeq" id="WP_194040345.1">
    <property type="nucleotide sequence ID" value="NZ_JADEXF010000009.1"/>
</dbReference>
<dbReference type="SUPFAM" id="SSF52777">
    <property type="entry name" value="CoA-dependent acyltransferases"/>
    <property type="match status" value="2"/>
</dbReference>
<dbReference type="InterPro" id="IPR011251">
    <property type="entry name" value="Luciferase-like_dom"/>
</dbReference>
<dbReference type="SUPFAM" id="SSF47336">
    <property type="entry name" value="ACP-like"/>
    <property type="match status" value="1"/>
</dbReference>
<dbReference type="PANTHER" id="PTHR45527:SF1">
    <property type="entry name" value="FATTY ACID SYNTHASE"/>
    <property type="match status" value="1"/>
</dbReference>
<dbReference type="Gene3D" id="3.40.50.12780">
    <property type="entry name" value="N-terminal domain of ligase-like"/>
    <property type="match status" value="1"/>
</dbReference>
<evidence type="ECO:0000259" key="5">
    <source>
        <dbReference type="PROSITE" id="PS50075"/>
    </source>
</evidence>
<dbReference type="InterPro" id="IPR036736">
    <property type="entry name" value="ACP-like_sf"/>
</dbReference>
<proteinExistence type="predicted"/>
<dbReference type="Pfam" id="PF00501">
    <property type="entry name" value="AMP-binding"/>
    <property type="match status" value="2"/>
</dbReference>
<sequence>MTNTHDIHENSSQNKRDLLAKLLQEKVGKPQIFPISFAQQRLWFIDQLQPGNFANHIWTALRLTGLLRKSALLQTLNTIVRRHEVLRTTFATLEDKPVQIIIPDISLSLPTINLEELTEVNQEAEIKKLVIQEIQRPFNLSQAPLLRATLLRLKETEHILVFTMHHIISDGWSMGVLIEEVTALYEAFSKGQPSPLAELPIQYVDFASFQRQQLQGEVLKSQLSYWKQQLEGAPELLELPTDKPRPAIGSFQGSTYSFELSDELHIALNKLSQQHGTTLFMTLLAAFKILLCRYTGSEDIVVGSPIANRDRTELEGLIGLFANTIALRTNLAGNPTFEELLTRVRKVALGAYAHQDLPFEQLVEELQPQRNLSYTPVFQVMFVLQNTPMPILELPGLTVSPLAIDNGSAKFDLTLEITETPGKLFTNLEFNTDLFEATTIKRMAGHFQTLLKKIVAKPKLRLLELSLLTEPEQHQLLREWNDTKVEYSQQQCIHELFEAQVQKTPDAIAVVFENQQLTYCELNNRANQLAHYLQKLGVKPEVLVGICVERSLDMIVGLLAILKAGGAYLPLDPTYPQERLTFMLADAQVPVLLTQQQLLEKLPNSGASVVCLNRDWQIIQSASDQNTQTAFSPDNLAYTIYTSGSTGKPKGVMVSHRNVVNFFTGMDGSIGNDHPGTWLAVTSISFDISVLELLWTLTRGFQVVINGDSRPTTFATEVDQKITDKEMAFSLFYFASDEVQAGTDKYHLLLEGAKFADKHAFAAIWTPERHFHEFGGLYPNPSVVSAAIATITERIQIRAGSIVLPLQNPIRVAEEWSVVDNLSRGRVGISFASGWHANDFVLAPEKYSDRFQIMFRDIETVRQLWRGESITLPGGSGKEVEVKIHPQPIQPEVPIWVTAAGSPETFRRAGEIGANLLTHLLDQNLEELEEKIAIYRQSWQEHGHGLGAGHVTLMIHTFVGEDIDVVREKVRQPFYQYLKSSLSLLNNLGKSLGHDINAENFTAQEQEQLLNYAFNRYFETSSLLGTPSTCLRMINRLKAIGVDEVACLIDFGVDVESVLSSLHHLNTVRELSNKKIEKDDTDYSLPTQIARHNVTHLQCTPSLARILIQDNKALSAMGSLRKLMLGGEALPISLAEQLRTQLSAEIYNMYGPTETTIWSTSYPLQEVGNTIPIGRPIANTEIYILDRHLQPVPVGIPGELYIGGEGVVRGYLNQPELTVERFISNPFGTNPNNKLYKTGDLAHYLPNGNIEFLGRVDHQVKLQGYRIELGEIETVLSKHPGVVEAVVVSREEQRGDKRLVAYVVPTQQAEGTQVTPTEKTHLLADEIIANKPTLSIGDLRAFIKERLPEYMVPSSFVTLNALPLTPNGKIDRSALPAPEASRPELEVSYVAPKTEVEKVIASIWQELLQVERVGIHDNFFELGGNSLLLIQLPSKLQKVFQRDFTLVQMFQYPTISHLVKYFSQESSEETSVLRPAHHSESRTASVQRRKQVRKERRAATQ</sequence>
<dbReference type="NCBIfam" id="TIGR04020">
    <property type="entry name" value="seco_metab_LLM"/>
    <property type="match status" value="1"/>
</dbReference>
<dbReference type="Gene3D" id="3.30.559.10">
    <property type="entry name" value="Chloramphenicol acetyltransferase-like domain"/>
    <property type="match status" value="1"/>
</dbReference>
<dbReference type="InterPro" id="IPR025110">
    <property type="entry name" value="AMP-bd_C"/>
</dbReference>
<keyword evidence="7" id="KW-1185">Reference proteome</keyword>
<dbReference type="PROSITE" id="PS50075">
    <property type="entry name" value="CARRIER"/>
    <property type="match status" value="1"/>
</dbReference>
<dbReference type="EMBL" id="JADEXF010000009">
    <property type="protein sequence ID" value="MBE9103496.1"/>
    <property type="molecule type" value="Genomic_DNA"/>
</dbReference>
<comment type="cofactor">
    <cofactor evidence="1">
        <name>pantetheine 4'-phosphate</name>
        <dbReference type="ChEBI" id="CHEBI:47942"/>
    </cofactor>
</comment>
<dbReference type="Pfam" id="PF00668">
    <property type="entry name" value="Condensation"/>
    <property type="match status" value="1"/>
</dbReference>
<organism evidence="6 7">
    <name type="scientific">Nostoc cf. edaphicum LEGE 07299</name>
    <dbReference type="NCBI Taxonomy" id="2777974"/>
    <lineage>
        <taxon>Bacteria</taxon>
        <taxon>Bacillati</taxon>
        <taxon>Cyanobacteriota</taxon>
        <taxon>Cyanophyceae</taxon>
        <taxon>Nostocales</taxon>
        <taxon>Nostocaceae</taxon>
        <taxon>Nostoc</taxon>
    </lineage>
</organism>
<dbReference type="InterPro" id="IPR009081">
    <property type="entry name" value="PP-bd_ACP"/>
</dbReference>
<dbReference type="PANTHER" id="PTHR45527">
    <property type="entry name" value="NONRIBOSOMAL PEPTIDE SYNTHETASE"/>
    <property type="match status" value="1"/>
</dbReference>
<dbReference type="InterPro" id="IPR036661">
    <property type="entry name" value="Luciferase-like_sf"/>
</dbReference>
<dbReference type="Pfam" id="PF13193">
    <property type="entry name" value="AMP-binding_C"/>
    <property type="match status" value="1"/>
</dbReference>
<dbReference type="Gene3D" id="3.30.300.30">
    <property type="match status" value="1"/>
</dbReference>
<dbReference type="InterPro" id="IPR045851">
    <property type="entry name" value="AMP-bd_C_sf"/>
</dbReference>
<dbReference type="InterPro" id="IPR024011">
    <property type="entry name" value="Biosynth_lucif-like_mOase_dom"/>
</dbReference>
<accession>A0ABR9TSY8</accession>
<dbReference type="Gene3D" id="3.30.559.30">
    <property type="entry name" value="Nonribosomal peptide synthetase, condensation domain"/>
    <property type="match status" value="1"/>
</dbReference>
<dbReference type="Proteomes" id="UP000647836">
    <property type="component" value="Unassembled WGS sequence"/>
</dbReference>
<dbReference type="InterPro" id="IPR020806">
    <property type="entry name" value="PKS_PP-bd"/>
</dbReference>
<dbReference type="PIRSF" id="PIRSF001617">
    <property type="entry name" value="Alpha-AR"/>
    <property type="match status" value="1"/>
</dbReference>
<feature type="compositionally biased region" description="Basic residues" evidence="4">
    <location>
        <begin position="1487"/>
        <end position="1501"/>
    </location>
</feature>
<keyword evidence="2" id="KW-0596">Phosphopantetheine</keyword>
<dbReference type="InterPro" id="IPR001242">
    <property type="entry name" value="Condensation_dom"/>
</dbReference>
<dbReference type="InterPro" id="IPR042099">
    <property type="entry name" value="ANL_N_sf"/>
</dbReference>
<evidence type="ECO:0000256" key="4">
    <source>
        <dbReference type="SAM" id="MobiDB-lite"/>
    </source>
</evidence>
<dbReference type="Gene3D" id="1.10.1200.10">
    <property type="entry name" value="ACP-like"/>
    <property type="match status" value="1"/>
</dbReference>
<dbReference type="Pfam" id="PF00550">
    <property type="entry name" value="PP-binding"/>
    <property type="match status" value="1"/>
</dbReference>
<dbReference type="Pfam" id="PF00296">
    <property type="entry name" value="Bac_luciferase"/>
    <property type="match status" value="1"/>
</dbReference>
<evidence type="ECO:0000313" key="7">
    <source>
        <dbReference type="Proteomes" id="UP000647836"/>
    </source>
</evidence>
<dbReference type="InterPro" id="IPR023213">
    <property type="entry name" value="CAT-like_dom_sf"/>
</dbReference>
<dbReference type="Gene3D" id="3.40.50.980">
    <property type="match status" value="1"/>
</dbReference>
<comment type="caution">
    <text evidence="6">The sequence shown here is derived from an EMBL/GenBank/DDBJ whole genome shotgun (WGS) entry which is preliminary data.</text>
</comment>
<dbReference type="CDD" id="cd19531">
    <property type="entry name" value="LCL_NRPS-like"/>
    <property type="match status" value="1"/>
</dbReference>
<dbReference type="SMART" id="SM00823">
    <property type="entry name" value="PKS_PP"/>
    <property type="match status" value="1"/>
</dbReference>
<dbReference type="SUPFAM" id="SSF51679">
    <property type="entry name" value="Bacterial luciferase-like"/>
    <property type="match status" value="1"/>
</dbReference>
<feature type="region of interest" description="Disordered" evidence="4">
    <location>
        <begin position="1470"/>
        <end position="1501"/>
    </location>
</feature>
<dbReference type="Gene3D" id="3.20.20.30">
    <property type="entry name" value="Luciferase-like domain"/>
    <property type="match status" value="1"/>
</dbReference>
<evidence type="ECO:0000313" key="6">
    <source>
        <dbReference type="EMBL" id="MBE9103496.1"/>
    </source>
</evidence>
<name>A0ABR9TSY8_9NOSO</name>
<reference evidence="6 7" key="1">
    <citation type="submission" date="2020-10" db="EMBL/GenBank/DDBJ databases">
        <authorList>
            <person name="Castelo-Branco R."/>
            <person name="Eusebio N."/>
            <person name="Adriana R."/>
            <person name="Vieira A."/>
            <person name="Brugerolle De Fraissinette N."/>
            <person name="Rezende De Castro R."/>
            <person name="Schneider M.P."/>
            <person name="Vasconcelos V."/>
            <person name="Leao P.N."/>
        </authorList>
    </citation>
    <scope>NUCLEOTIDE SEQUENCE [LARGE SCALE GENOMIC DNA]</scope>
    <source>
        <strain evidence="6 7">LEGE 07299</strain>
    </source>
</reference>
<gene>
    <name evidence="6" type="ORF">IQ229_00555</name>
</gene>
<dbReference type="InterPro" id="IPR000873">
    <property type="entry name" value="AMP-dep_synth/lig_dom"/>
</dbReference>
<keyword evidence="3" id="KW-0597">Phosphoprotein</keyword>
<protein>
    <submittedName>
        <fullName evidence="6">LLM class flavin-dependent oxidoreductase</fullName>
    </submittedName>
</protein>
<dbReference type="Gene3D" id="2.30.38.10">
    <property type="entry name" value="Luciferase, Domain 3"/>
    <property type="match status" value="1"/>
</dbReference>